<comment type="caution">
    <text evidence="1">The sequence shown here is derived from an EMBL/GenBank/DDBJ whole genome shotgun (WGS) entry which is preliminary data.</text>
</comment>
<sequence>MLMALEDMGRLSKANRVYIFFFKANGSLMDNTYEWCKPGVSSPKDNLRDIPSSSVPWWMKQLKMSLPLRSEPASAYCEIQSKMR</sequence>
<evidence type="ECO:0000313" key="1">
    <source>
        <dbReference type="EMBL" id="KDR94562.1"/>
    </source>
</evidence>
<keyword evidence="2" id="KW-1185">Reference proteome</keyword>
<dbReference type="eggNOG" id="COG2203">
    <property type="taxonomic scope" value="Bacteria"/>
</dbReference>
<proteinExistence type="predicted"/>
<accession>A0A069RK11</accession>
<reference evidence="1 2" key="1">
    <citation type="submission" date="2014-03" db="EMBL/GenBank/DDBJ databases">
        <title>Genome sequence of Clostridium litorale W6, DSM 5388.</title>
        <authorList>
            <person name="Poehlein A."/>
            <person name="Jagirdar A."/>
            <person name="Khonsari B."/>
            <person name="Chibani C.M."/>
            <person name="Gutierrez Gutierrez D.A."/>
            <person name="Davydova E."/>
            <person name="Alghaithi H.S."/>
            <person name="Nair K.P."/>
            <person name="Dhamotharan K."/>
            <person name="Chandran L."/>
            <person name="G W."/>
            <person name="Daniel R."/>
        </authorList>
    </citation>
    <scope>NUCLEOTIDE SEQUENCE [LARGE SCALE GENOMIC DNA]</scope>
    <source>
        <strain evidence="1 2">W6</strain>
    </source>
</reference>
<dbReference type="STRING" id="1121324.CLIT_14c00230"/>
<gene>
    <name evidence="1" type="ORF">CLIT_14c00230</name>
</gene>
<dbReference type="Proteomes" id="UP000027946">
    <property type="component" value="Unassembled WGS sequence"/>
</dbReference>
<dbReference type="AlphaFoldDB" id="A0A069RK11"/>
<name>A0A069RK11_PEPLI</name>
<evidence type="ECO:0000313" key="2">
    <source>
        <dbReference type="Proteomes" id="UP000027946"/>
    </source>
</evidence>
<dbReference type="RefSeq" id="WP_038266395.1">
    <property type="nucleotide sequence ID" value="NZ_FSRH01000016.1"/>
</dbReference>
<organism evidence="1 2">
    <name type="scientific">Peptoclostridium litorale DSM 5388</name>
    <dbReference type="NCBI Taxonomy" id="1121324"/>
    <lineage>
        <taxon>Bacteria</taxon>
        <taxon>Bacillati</taxon>
        <taxon>Bacillota</taxon>
        <taxon>Clostridia</taxon>
        <taxon>Peptostreptococcales</taxon>
        <taxon>Peptoclostridiaceae</taxon>
        <taxon>Peptoclostridium</taxon>
    </lineage>
</organism>
<dbReference type="EMBL" id="JJMM01000014">
    <property type="protein sequence ID" value="KDR94562.1"/>
    <property type="molecule type" value="Genomic_DNA"/>
</dbReference>
<protein>
    <submittedName>
        <fullName evidence="1">Uncharacterized protein</fullName>
    </submittedName>
</protein>